<feature type="region of interest" description="Disordered" evidence="1">
    <location>
        <begin position="25"/>
        <end position="52"/>
    </location>
</feature>
<keyword evidence="2" id="KW-0732">Signal</keyword>
<reference evidence="4 5" key="1">
    <citation type="submission" date="2019-12" db="EMBL/GenBank/DDBJ databases">
        <authorList>
            <person name="Lee S.D."/>
        </authorList>
    </citation>
    <scope>NUCLEOTIDE SEQUENCE [LARGE SCALE GENOMIC DNA]</scope>
    <source>
        <strain evidence="4 5">GH3-10</strain>
    </source>
</reference>
<dbReference type="Pfam" id="PF13739">
    <property type="entry name" value="PdaC"/>
    <property type="match status" value="1"/>
</dbReference>
<proteinExistence type="predicted"/>
<evidence type="ECO:0000256" key="2">
    <source>
        <dbReference type="SAM" id="SignalP"/>
    </source>
</evidence>
<organism evidence="4 5">
    <name type="scientific">Aurantiacibacter rhizosphaerae</name>
    <dbReference type="NCBI Taxonomy" id="2691582"/>
    <lineage>
        <taxon>Bacteria</taxon>
        <taxon>Pseudomonadati</taxon>
        <taxon>Pseudomonadota</taxon>
        <taxon>Alphaproteobacteria</taxon>
        <taxon>Sphingomonadales</taxon>
        <taxon>Erythrobacteraceae</taxon>
        <taxon>Aurantiacibacter</taxon>
    </lineage>
</organism>
<feature type="domain" description="Deacetylase PdaC" evidence="3">
    <location>
        <begin position="58"/>
        <end position="149"/>
    </location>
</feature>
<keyword evidence="5" id="KW-1185">Reference proteome</keyword>
<dbReference type="EMBL" id="WUBR01000001">
    <property type="protein sequence ID" value="MWV27366.1"/>
    <property type="molecule type" value="Genomic_DNA"/>
</dbReference>
<evidence type="ECO:0000256" key="1">
    <source>
        <dbReference type="SAM" id="MobiDB-lite"/>
    </source>
</evidence>
<reference evidence="4 5" key="2">
    <citation type="submission" date="2020-02" db="EMBL/GenBank/DDBJ databases">
        <title>Erythrobacter dongmakensis sp. nov., isolated from a tidal mudflat.</title>
        <authorList>
            <person name="Kim I.S."/>
        </authorList>
    </citation>
    <scope>NUCLEOTIDE SEQUENCE [LARGE SCALE GENOMIC DNA]</scope>
    <source>
        <strain evidence="4 5">GH3-10</strain>
    </source>
</reference>
<feature type="chain" id="PRO_5032521986" evidence="2">
    <location>
        <begin position="22"/>
        <end position="274"/>
    </location>
</feature>
<sequence>MMIRRFTLLTVPALLAACVPADDVDDPAASSSPDTPVPPDVPGGEAAPAPLGGAREVEERTDLFLFAYSYPQAAGETPGLADWLDRRLDRERDGLAKRAERGRREARDDGFPFNSYSSRTAWEVVADLPDWLSLSADLSSYSGGAHPNYGFDTIVWNKEEAAAMEPIAFFDSAQALDSVLGPQLCDALNEEREKRRGQPVEDSGDDLFDACVKPDETNVLLGSTNGKTINRIGIQIAPYIAGPYAEGSYEFTFPVTAQLMGVVREEYKPAFAAD</sequence>
<feature type="compositionally biased region" description="Low complexity" evidence="1">
    <location>
        <begin position="25"/>
        <end position="34"/>
    </location>
</feature>
<comment type="caution">
    <text evidence="4">The sequence shown here is derived from an EMBL/GenBank/DDBJ whole genome shotgun (WGS) entry which is preliminary data.</text>
</comment>
<accession>A0A844XBK5</accession>
<feature type="signal peptide" evidence="2">
    <location>
        <begin position="1"/>
        <end position="21"/>
    </location>
</feature>
<feature type="compositionally biased region" description="Low complexity" evidence="1">
    <location>
        <begin position="42"/>
        <end position="52"/>
    </location>
</feature>
<dbReference type="Gene3D" id="3.30.565.40">
    <property type="entry name" value="Fervidobacterium nodosum Rt17-B1 like"/>
    <property type="match status" value="1"/>
</dbReference>
<dbReference type="Proteomes" id="UP000461409">
    <property type="component" value="Unassembled WGS sequence"/>
</dbReference>
<dbReference type="InterPro" id="IPR025303">
    <property type="entry name" value="PdaC"/>
</dbReference>
<name>A0A844XBK5_9SPHN</name>
<evidence type="ECO:0000259" key="3">
    <source>
        <dbReference type="Pfam" id="PF13739"/>
    </source>
</evidence>
<protein>
    <submittedName>
        <fullName evidence="4">DUF4163 domain-containing protein</fullName>
    </submittedName>
</protein>
<dbReference type="PROSITE" id="PS51257">
    <property type="entry name" value="PROKAR_LIPOPROTEIN"/>
    <property type="match status" value="1"/>
</dbReference>
<evidence type="ECO:0000313" key="5">
    <source>
        <dbReference type="Proteomes" id="UP000461409"/>
    </source>
</evidence>
<dbReference type="AlphaFoldDB" id="A0A844XBK5"/>
<evidence type="ECO:0000313" key="4">
    <source>
        <dbReference type="EMBL" id="MWV27366.1"/>
    </source>
</evidence>
<gene>
    <name evidence="4" type="ORF">GRF63_05560</name>
</gene>